<evidence type="ECO:0000259" key="1">
    <source>
        <dbReference type="PROSITE" id="PS50075"/>
    </source>
</evidence>
<dbReference type="Proteomes" id="UP000595046">
    <property type="component" value="Chromosome"/>
</dbReference>
<organism evidence="2 3">
    <name type="scientific">Streptomyces bathyalis</name>
    <dbReference type="NCBI Taxonomy" id="2710756"/>
    <lineage>
        <taxon>Bacteria</taxon>
        <taxon>Bacillati</taxon>
        <taxon>Actinomycetota</taxon>
        <taxon>Actinomycetes</taxon>
        <taxon>Kitasatosporales</taxon>
        <taxon>Streptomycetaceae</taxon>
        <taxon>Streptomyces</taxon>
    </lineage>
</organism>
<keyword evidence="3" id="KW-1185">Reference proteome</keyword>
<dbReference type="Pfam" id="PF00550">
    <property type="entry name" value="PP-binding"/>
    <property type="match status" value="1"/>
</dbReference>
<name>A0A7T1T9S4_9ACTN</name>
<feature type="domain" description="Carrier" evidence="1">
    <location>
        <begin position="3"/>
        <end position="81"/>
    </location>
</feature>
<protein>
    <submittedName>
        <fullName evidence="2">Acyl carrier protein</fullName>
    </submittedName>
</protein>
<dbReference type="RefSeq" id="WP_197352723.1">
    <property type="nucleotide sequence ID" value="NZ_CP048882.1"/>
</dbReference>
<evidence type="ECO:0000313" key="3">
    <source>
        <dbReference type="Proteomes" id="UP000595046"/>
    </source>
</evidence>
<dbReference type="PROSITE" id="PS50075">
    <property type="entry name" value="CARRIER"/>
    <property type="match status" value="1"/>
</dbReference>
<dbReference type="AlphaFoldDB" id="A0A7T1T9S4"/>
<dbReference type="EMBL" id="CP048882">
    <property type="protein sequence ID" value="QPP08944.1"/>
    <property type="molecule type" value="Genomic_DNA"/>
</dbReference>
<proteinExistence type="predicted"/>
<dbReference type="KEGG" id="sbat:G4Z16_23880"/>
<dbReference type="InterPro" id="IPR036736">
    <property type="entry name" value="ACP-like_sf"/>
</dbReference>
<reference evidence="3" key="1">
    <citation type="submission" date="2020-02" db="EMBL/GenBank/DDBJ databases">
        <title>Streptomyces sp. ASO4wet.</title>
        <authorList>
            <person name="Risdian C."/>
            <person name="Landwehr W."/>
            <person name="Schupp P."/>
            <person name="Wink J."/>
        </authorList>
    </citation>
    <scope>NUCLEOTIDE SEQUENCE [LARGE SCALE GENOMIC DNA]</scope>
    <source>
        <strain evidence="3">ASO4wet</strain>
    </source>
</reference>
<accession>A0A7T1T9S4</accession>
<dbReference type="InterPro" id="IPR009081">
    <property type="entry name" value="PP-bd_ACP"/>
</dbReference>
<sequence length="84" mass="9362">MTAMTFDELRMMMREAAGEGDGVDLDGDILQTPFAELEFDSLALMEVAARIKQEHGIEITDEVLGDLKTPQMMIEYVNAQPAVR</sequence>
<gene>
    <name evidence="2" type="ORF">G4Z16_23880</name>
</gene>
<dbReference type="SUPFAM" id="SSF47336">
    <property type="entry name" value="ACP-like"/>
    <property type="match status" value="1"/>
</dbReference>
<dbReference type="Gene3D" id="1.10.1200.10">
    <property type="entry name" value="ACP-like"/>
    <property type="match status" value="1"/>
</dbReference>
<evidence type="ECO:0000313" key="2">
    <source>
        <dbReference type="EMBL" id="QPP08944.1"/>
    </source>
</evidence>